<dbReference type="RefSeq" id="WP_142985514.1">
    <property type="nucleotide sequence ID" value="NZ_FXTD01000002.1"/>
</dbReference>
<name>A0A521B7N1_9EURY</name>
<dbReference type="Pfam" id="PF13263">
    <property type="entry name" value="PHP_C"/>
    <property type="match status" value="1"/>
</dbReference>
<keyword evidence="4" id="KW-1185">Reference proteome</keyword>
<dbReference type="NCBIfam" id="NF038032">
    <property type="entry name" value="CehA_McbA_metalo"/>
    <property type="match status" value="1"/>
</dbReference>
<dbReference type="InterPro" id="IPR003141">
    <property type="entry name" value="Pol/His_phosphatase_N"/>
</dbReference>
<dbReference type="PANTHER" id="PTHR42924:SF3">
    <property type="entry name" value="POLYMERASE_HISTIDINOL PHOSPHATASE N-TERMINAL DOMAIN-CONTAINING PROTEIN"/>
    <property type="match status" value="1"/>
</dbReference>
<dbReference type="Proteomes" id="UP000319712">
    <property type="component" value="Unassembled WGS sequence"/>
</dbReference>
<evidence type="ECO:0000313" key="3">
    <source>
        <dbReference type="EMBL" id="SMO43112.1"/>
    </source>
</evidence>
<dbReference type="PANTHER" id="PTHR42924">
    <property type="entry name" value="EXONUCLEASE"/>
    <property type="match status" value="1"/>
</dbReference>
<feature type="region of interest" description="Disordered" evidence="1">
    <location>
        <begin position="116"/>
        <end position="143"/>
    </location>
</feature>
<evidence type="ECO:0000259" key="2">
    <source>
        <dbReference type="SMART" id="SM00481"/>
    </source>
</evidence>
<dbReference type="Pfam" id="PF02811">
    <property type="entry name" value="PHP"/>
    <property type="match status" value="1"/>
</dbReference>
<accession>A0A521B7N1</accession>
<evidence type="ECO:0000313" key="4">
    <source>
        <dbReference type="Proteomes" id="UP000319712"/>
    </source>
</evidence>
<dbReference type="AlphaFoldDB" id="A0A521B7N1"/>
<dbReference type="GO" id="GO:0035312">
    <property type="term" value="F:5'-3' DNA exonuclease activity"/>
    <property type="evidence" value="ECO:0007669"/>
    <property type="project" value="TreeGrafter"/>
</dbReference>
<organism evidence="3 4">
    <name type="scientific">Halorubrum cibi</name>
    <dbReference type="NCBI Taxonomy" id="413815"/>
    <lineage>
        <taxon>Archaea</taxon>
        <taxon>Methanobacteriati</taxon>
        <taxon>Methanobacteriota</taxon>
        <taxon>Stenosarchaea group</taxon>
        <taxon>Halobacteria</taxon>
        <taxon>Halobacteriales</taxon>
        <taxon>Haloferacaceae</taxon>
        <taxon>Halorubrum</taxon>
    </lineage>
</organism>
<reference evidence="3 4" key="1">
    <citation type="submission" date="2017-05" db="EMBL/GenBank/DDBJ databases">
        <authorList>
            <person name="Varghese N."/>
            <person name="Submissions S."/>
        </authorList>
    </citation>
    <scope>NUCLEOTIDE SEQUENCE [LARGE SCALE GENOMIC DNA]</scope>
    <source>
        <strain evidence="3 4">DSM 19504</strain>
    </source>
</reference>
<dbReference type="InterPro" id="IPR004013">
    <property type="entry name" value="PHP_dom"/>
</dbReference>
<gene>
    <name evidence="3" type="ORF">SAMN06264867_10275</name>
</gene>
<dbReference type="CDD" id="cd07432">
    <property type="entry name" value="PHP_HisPPase"/>
    <property type="match status" value="1"/>
</dbReference>
<dbReference type="InterPro" id="IPR052018">
    <property type="entry name" value="PHP_domain"/>
</dbReference>
<dbReference type="EMBL" id="FXTD01000002">
    <property type="protein sequence ID" value="SMO43112.1"/>
    <property type="molecule type" value="Genomic_DNA"/>
</dbReference>
<evidence type="ECO:0000256" key="1">
    <source>
        <dbReference type="SAM" id="MobiDB-lite"/>
    </source>
</evidence>
<dbReference type="Gene3D" id="3.20.20.140">
    <property type="entry name" value="Metal-dependent hydrolases"/>
    <property type="match status" value="1"/>
</dbReference>
<sequence length="292" mass="31218">MSSVTVRIDPHVHSDDSYDGHEPVDLILEHAADIGLDAVVITDHDTMGESKRAAELAPKYGLIGIPGVEVSTADGHLLAVGVDRMPPRGESYAATVAWIHDRGGVAIVPHPFQRSRHGVRRRDVPLPGSDGGEDARGDPAAGDDAVDEVDAIEVFNAWLFTGYRNRRARRFAALHGYPGVAASDAHHLNYVGRAFTELTVRGRSSVDDVTAEDVLAAIREGTTSASGKRAPVPMAARHYLIAAGRKSGYYARTGANRGTTAAVRAASEAASMTRVGLSQGVHRFGRVLSWFR</sequence>
<dbReference type="GO" id="GO:0004534">
    <property type="term" value="F:5'-3' RNA exonuclease activity"/>
    <property type="evidence" value="ECO:0007669"/>
    <property type="project" value="TreeGrafter"/>
</dbReference>
<dbReference type="SMART" id="SM00481">
    <property type="entry name" value="POLIIIAc"/>
    <property type="match status" value="1"/>
</dbReference>
<protein>
    <submittedName>
        <fullName evidence="3">Predicted metal-dependent phosphoesterase TrpH, contains PHP domain</fullName>
    </submittedName>
</protein>
<proteinExistence type="predicted"/>
<feature type="domain" description="Polymerase/histidinol phosphatase N-terminal" evidence="2">
    <location>
        <begin position="8"/>
        <end position="74"/>
    </location>
</feature>
<dbReference type="InterPro" id="IPR016195">
    <property type="entry name" value="Pol/histidinol_Pase-like"/>
</dbReference>
<dbReference type="SUPFAM" id="SSF89550">
    <property type="entry name" value="PHP domain-like"/>
    <property type="match status" value="1"/>
</dbReference>
<dbReference type="OrthoDB" id="50465at2157"/>